<dbReference type="RefSeq" id="WP_264892343.1">
    <property type="nucleotide sequence ID" value="NZ_CP110257.1"/>
</dbReference>
<reference evidence="3" key="1">
    <citation type="submission" date="2022-10" db="EMBL/GenBank/DDBJ databases">
        <title>Complete genome sequence of Schlegelella aquatica LMG 23380.</title>
        <authorList>
            <person name="Musilova J."/>
            <person name="Kourilova X."/>
            <person name="Bezdicek M."/>
            <person name="Hermankova K."/>
            <person name="Obruca S."/>
            <person name="Sedlar K."/>
        </authorList>
    </citation>
    <scope>NUCLEOTIDE SEQUENCE</scope>
    <source>
        <strain evidence="3">LMG 23380</strain>
    </source>
</reference>
<keyword evidence="4" id="KW-1185">Reference proteome</keyword>
<evidence type="ECO:0000313" key="4">
    <source>
        <dbReference type="Proteomes" id="UP001163266"/>
    </source>
</evidence>
<accession>A0ABY6MRS8</accession>
<evidence type="ECO:0000259" key="2">
    <source>
        <dbReference type="SMART" id="SM00867"/>
    </source>
</evidence>
<dbReference type="InterPro" id="IPR007372">
    <property type="entry name" value="Lipid/polyisoprenoid-bd_YceI"/>
</dbReference>
<dbReference type="Gene3D" id="2.40.128.110">
    <property type="entry name" value="Lipid/polyisoprenoid-binding, YceI-like"/>
    <property type="match status" value="1"/>
</dbReference>
<gene>
    <name evidence="3" type="ORF">OMP39_13835</name>
</gene>
<dbReference type="Pfam" id="PF04264">
    <property type="entry name" value="YceI"/>
    <property type="match status" value="1"/>
</dbReference>
<keyword evidence="1" id="KW-0732">Signal</keyword>
<dbReference type="PANTHER" id="PTHR34406">
    <property type="entry name" value="PROTEIN YCEI"/>
    <property type="match status" value="1"/>
</dbReference>
<proteinExistence type="predicted"/>
<feature type="chain" id="PRO_5046919376" evidence="1">
    <location>
        <begin position="20"/>
        <end position="189"/>
    </location>
</feature>
<evidence type="ECO:0000256" key="1">
    <source>
        <dbReference type="SAM" id="SignalP"/>
    </source>
</evidence>
<organism evidence="3 4">
    <name type="scientific">Caldimonas aquatica</name>
    <dbReference type="NCBI Taxonomy" id="376175"/>
    <lineage>
        <taxon>Bacteria</taxon>
        <taxon>Pseudomonadati</taxon>
        <taxon>Pseudomonadota</taxon>
        <taxon>Betaproteobacteria</taxon>
        <taxon>Burkholderiales</taxon>
        <taxon>Sphaerotilaceae</taxon>
        <taxon>Caldimonas</taxon>
    </lineage>
</organism>
<dbReference type="EMBL" id="CP110257">
    <property type="protein sequence ID" value="UZD54722.1"/>
    <property type="molecule type" value="Genomic_DNA"/>
</dbReference>
<dbReference type="Proteomes" id="UP001163266">
    <property type="component" value="Chromosome"/>
</dbReference>
<dbReference type="InterPro" id="IPR036761">
    <property type="entry name" value="TTHA0802/YceI-like_sf"/>
</dbReference>
<evidence type="ECO:0000313" key="3">
    <source>
        <dbReference type="EMBL" id="UZD54722.1"/>
    </source>
</evidence>
<dbReference type="SUPFAM" id="SSF101874">
    <property type="entry name" value="YceI-like"/>
    <property type="match status" value="1"/>
</dbReference>
<feature type="domain" description="Lipid/polyisoprenoid-binding YceI-like" evidence="2">
    <location>
        <begin position="23"/>
        <end position="187"/>
    </location>
</feature>
<protein>
    <submittedName>
        <fullName evidence="3">YceI family protein</fullName>
    </submittedName>
</protein>
<dbReference type="SMART" id="SM00867">
    <property type="entry name" value="YceI"/>
    <property type="match status" value="1"/>
</dbReference>
<feature type="signal peptide" evidence="1">
    <location>
        <begin position="1"/>
        <end position="19"/>
    </location>
</feature>
<dbReference type="PANTHER" id="PTHR34406:SF2">
    <property type="entry name" value="PERIPLASMIC PROTEIN"/>
    <property type="match status" value="1"/>
</dbReference>
<sequence length="189" mass="20967">MKKTLIAASVVVTAFAAQAEPARYALDPNHTFATFEIQHLGMSTIRGRFDKKEGFVEIDRAAKTGRAEVTFDTTSISTGVPRFDNHLKGDDFFKTDMYPNAKFVGDKFVFDGDRVTEVSGTLTMLGKTNPVTLKATRFNCIQHPMLRREACGGDFETTLQRSQWGLTYGLPAVAPDNVRLLIQVEGIKQ</sequence>
<name>A0ABY6MRS8_9BURK</name>